<gene>
    <name evidence="2" type="ORF">ACFQ3T_05665</name>
</gene>
<dbReference type="EC" id="2.3.-.-" evidence="2"/>
<organism evidence="2 3">
    <name type="scientific">Saccharothrix hoggarensis</name>
    <dbReference type="NCBI Taxonomy" id="913853"/>
    <lineage>
        <taxon>Bacteria</taxon>
        <taxon>Bacillati</taxon>
        <taxon>Actinomycetota</taxon>
        <taxon>Actinomycetes</taxon>
        <taxon>Pseudonocardiales</taxon>
        <taxon>Pseudonocardiaceae</taxon>
        <taxon>Saccharothrix</taxon>
    </lineage>
</organism>
<dbReference type="RefSeq" id="WP_380720636.1">
    <property type="nucleotide sequence ID" value="NZ_JBHTLK010000016.1"/>
</dbReference>
<dbReference type="InterPro" id="IPR051531">
    <property type="entry name" value="N-acetyltransferase"/>
</dbReference>
<name>A0ABW3QPC8_9PSEU</name>
<protein>
    <submittedName>
        <fullName evidence="2">GNAT family N-acetyltransferase</fullName>
        <ecNumber evidence="2">2.3.-.-</ecNumber>
    </submittedName>
</protein>
<keyword evidence="2" id="KW-0808">Transferase</keyword>
<proteinExistence type="predicted"/>
<accession>A0ABW3QPC8</accession>
<dbReference type="GO" id="GO:0016746">
    <property type="term" value="F:acyltransferase activity"/>
    <property type="evidence" value="ECO:0007669"/>
    <property type="project" value="UniProtKB-KW"/>
</dbReference>
<reference evidence="3" key="1">
    <citation type="journal article" date="2019" name="Int. J. Syst. Evol. Microbiol.">
        <title>The Global Catalogue of Microorganisms (GCM) 10K type strain sequencing project: providing services to taxonomists for standard genome sequencing and annotation.</title>
        <authorList>
            <consortium name="The Broad Institute Genomics Platform"/>
            <consortium name="The Broad Institute Genome Sequencing Center for Infectious Disease"/>
            <person name="Wu L."/>
            <person name="Ma J."/>
        </authorList>
    </citation>
    <scope>NUCLEOTIDE SEQUENCE [LARGE SCALE GENOMIC DNA]</scope>
    <source>
        <strain evidence="3">CCUG 60214</strain>
    </source>
</reference>
<dbReference type="PROSITE" id="PS51186">
    <property type="entry name" value="GNAT"/>
    <property type="match status" value="1"/>
</dbReference>
<dbReference type="InterPro" id="IPR000182">
    <property type="entry name" value="GNAT_dom"/>
</dbReference>
<evidence type="ECO:0000313" key="3">
    <source>
        <dbReference type="Proteomes" id="UP001597168"/>
    </source>
</evidence>
<evidence type="ECO:0000259" key="1">
    <source>
        <dbReference type="PROSITE" id="PS51186"/>
    </source>
</evidence>
<dbReference type="Proteomes" id="UP001597168">
    <property type="component" value="Unassembled WGS sequence"/>
</dbReference>
<keyword evidence="2" id="KW-0012">Acyltransferase</keyword>
<evidence type="ECO:0000313" key="2">
    <source>
        <dbReference type="EMBL" id="MFD1146604.1"/>
    </source>
</evidence>
<feature type="domain" description="N-acetyltransferase" evidence="1">
    <location>
        <begin position="9"/>
        <end position="160"/>
    </location>
</feature>
<dbReference type="InterPro" id="IPR016181">
    <property type="entry name" value="Acyl_CoA_acyltransferase"/>
</dbReference>
<dbReference type="PANTHER" id="PTHR43792">
    <property type="entry name" value="GNAT FAMILY, PUTATIVE (AFU_ORTHOLOGUE AFUA_3G00765)-RELATED-RELATED"/>
    <property type="match status" value="1"/>
</dbReference>
<dbReference type="EMBL" id="JBHTLK010000016">
    <property type="protein sequence ID" value="MFD1146604.1"/>
    <property type="molecule type" value="Genomic_DNA"/>
</dbReference>
<comment type="caution">
    <text evidence="2">The sequence shown here is derived from an EMBL/GenBank/DDBJ whole genome shotgun (WGS) entry which is preliminary data.</text>
</comment>
<dbReference type="Gene3D" id="3.40.630.30">
    <property type="match status" value="1"/>
</dbReference>
<keyword evidence="3" id="KW-1185">Reference proteome</keyword>
<sequence>MLGTSVPGLVLTPLTAADAPAYYALLDRNRDHLSRHGDHRDEAGGTPAWVAAHLSEPVPDRYGIRLGDRLVGRVDLTHVDPPRYGLGYWLAHDATGHGYATAACAAVLGHARASGATDVFAGVTRGNDRSVALLLRLGFRPIAELETHTRFHLPLGAGVRRA</sequence>
<dbReference type="Pfam" id="PF13302">
    <property type="entry name" value="Acetyltransf_3"/>
    <property type="match status" value="1"/>
</dbReference>
<dbReference type="SUPFAM" id="SSF55729">
    <property type="entry name" value="Acyl-CoA N-acyltransferases (Nat)"/>
    <property type="match status" value="1"/>
</dbReference>